<name>A0A6N9H3C8_9MICO</name>
<evidence type="ECO:0000313" key="2">
    <source>
        <dbReference type="Proteomes" id="UP000469215"/>
    </source>
</evidence>
<dbReference type="Proteomes" id="UP000469215">
    <property type="component" value="Unassembled WGS sequence"/>
</dbReference>
<organism evidence="1 2">
    <name type="scientific">Brevibacterium rongguiense</name>
    <dbReference type="NCBI Taxonomy" id="2695267"/>
    <lineage>
        <taxon>Bacteria</taxon>
        <taxon>Bacillati</taxon>
        <taxon>Actinomycetota</taxon>
        <taxon>Actinomycetes</taxon>
        <taxon>Micrococcales</taxon>
        <taxon>Brevibacteriaceae</taxon>
        <taxon>Brevibacterium</taxon>
    </lineage>
</organism>
<proteinExistence type="predicted"/>
<accession>A0A6N9H3C8</accession>
<protein>
    <submittedName>
        <fullName evidence="1">Uncharacterized protein</fullName>
    </submittedName>
</protein>
<comment type="caution">
    <text evidence="1">The sequence shown here is derived from an EMBL/GenBank/DDBJ whole genome shotgun (WGS) entry which is preliminary data.</text>
</comment>
<keyword evidence="2" id="KW-1185">Reference proteome</keyword>
<dbReference type="AlphaFoldDB" id="A0A6N9H3C8"/>
<gene>
    <name evidence="1" type="ORF">GSY69_00775</name>
</gene>
<sequence>MKRIRAIAASILASGALILGGLVPVGTASADTYVSYDVTRLSAGNVVMSDYECKNTDVRMTHRGTNADEWSVMAEVSRNGAVKSHADFGTDGDRSKTRVQVCIYSGFGKYTIGPSRVSVNTYDFSGYKSFTDYTRGSFYVRAKARTQLGAARHGRSVRLTARAQRYNPDKFGYTAYNPTARLQVKSGRHWKNLRTVRLHGGRAAVTVKSKAKRTYRVTFGQVSWATGATSRSVRR</sequence>
<evidence type="ECO:0000313" key="1">
    <source>
        <dbReference type="EMBL" id="MYM18547.1"/>
    </source>
</evidence>
<reference evidence="1 2" key="1">
    <citation type="submission" date="2020-01" db="EMBL/GenBank/DDBJ databases">
        <authorList>
            <person name="Deng T."/>
        </authorList>
    </citation>
    <scope>NUCLEOTIDE SEQUENCE [LARGE SCALE GENOMIC DNA]</scope>
    <source>
        <strain evidence="1 2">5221</strain>
    </source>
</reference>
<dbReference type="EMBL" id="WWEQ01000002">
    <property type="protein sequence ID" value="MYM18547.1"/>
    <property type="molecule type" value="Genomic_DNA"/>
</dbReference>
<dbReference type="RefSeq" id="WP_160952012.1">
    <property type="nucleotide sequence ID" value="NZ_WWEQ01000002.1"/>
</dbReference>